<protein>
    <submittedName>
        <fullName evidence="3">LLM class flavin-dependent oxidoreductase</fullName>
        <ecNumber evidence="3">1.-.-.-</ecNumber>
    </submittedName>
</protein>
<dbReference type="RefSeq" id="WP_359260138.1">
    <property type="nucleotide sequence ID" value="NZ_JBFAEG010000029.1"/>
</dbReference>
<dbReference type="InterPro" id="IPR019949">
    <property type="entry name" value="CmoO-like"/>
</dbReference>
<comment type="caution">
    <text evidence="3">The sequence shown here is derived from an EMBL/GenBank/DDBJ whole genome shotgun (WGS) entry which is preliminary data.</text>
</comment>
<dbReference type="Pfam" id="PF00296">
    <property type="entry name" value="Bac_luciferase"/>
    <property type="match status" value="1"/>
</dbReference>
<dbReference type="PANTHER" id="PTHR30137">
    <property type="entry name" value="LUCIFERASE-LIKE MONOOXYGENASE"/>
    <property type="match status" value="1"/>
</dbReference>
<keyword evidence="4" id="KW-1185">Reference proteome</keyword>
<gene>
    <name evidence="3" type="ORF">AB0H04_33940</name>
</gene>
<dbReference type="InterPro" id="IPR011251">
    <property type="entry name" value="Luciferase-like_dom"/>
</dbReference>
<dbReference type="Proteomes" id="UP001551011">
    <property type="component" value="Unassembled WGS sequence"/>
</dbReference>
<dbReference type="EC" id="1.-.-.-" evidence="3"/>
<accession>A0ABV3AIM1</accession>
<dbReference type="SUPFAM" id="SSF51679">
    <property type="entry name" value="Bacterial luciferase-like"/>
    <property type="match status" value="1"/>
</dbReference>
<keyword evidence="3" id="KW-0560">Oxidoreductase</keyword>
<dbReference type="InterPro" id="IPR050766">
    <property type="entry name" value="Bact_Lucif_Oxidored"/>
</dbReference>
<name>A0ABV3AIM1_9ACTN</name>
<evidence type="ECO:0000256" key="1">
    <source>
        <dbReference type="ARBA" id="ARBA00007789"/>
    </source>
</evidence>
<evidence type="ECO:0000259" key="2">
    <source>
        <dbReference type="Pfam" id="PF00296"/>
    </source>
</evidence>
<reference evidence="3 4" key="1">
    <citation type="submission" date="2024-06" db="EMBL/GenBank/DDBJ databases">
        <title>The Natural Products Discovery Center: Release of the First 8490 Sequenced Strains for Exploring Actinobacteria Biosynthetic Diversity.</title>
        <authorList>
            <person name="Kalkreuter E."/>
            <person name="Kautsar S.A."/>
            <person name="Yang D."/>
            <person name="Bader C.D."/>
            <person name="Teijaro C.N."/>
            <person name="Fluegel L."/>
            <person name="Davis C.M."/>
            <person name="Simpson J.R."/>
            <person name="Lauterbach L."/>
            <person name="Steele A.D."/>
            <person name="Gui C."/>
            <person name="Meng S."/>
            <person name="Li G."/>
            <person name="Viehrig K."/>
            <person name="Ye F."/>
            <person name="Su P."/>
            <person name="Kiefer A.F."/>
            <person name="Nichols A."/>
            <person name="Cepeda A.J."/>
            <person name="Yan W."/>
            <person name="Fan B."/>
            <person name="Jiang Y."/>
            <person name="Adhikari A."/>
            <person name="Zheng C.-J."/>
            <person name="Schuster L."/>
            <person name="Cowan T.M."/>
            <person name="Smanski M.J."/>
            <person name="Chevrette M.G."/>
            <person name="De Carvalho L.P.S."/>
            <person name="Shen B."/>
        </authorList>
    </citation>
    <scope>NUCLEOTIDE SEQUENCE [LARGE SCALE GENOMIC DNA]</scope>
    <source>
        <strain evidence="3 4">NPDC020594</strain>
    </source>
</reference>
<organism evidence="3 4">
    <name type="scientific">Streptomyces flaveolus</name>
    <dbReference type="NCBI Taxonomy" id="67297"/>
    <lineage>
        <taxon>Bacteria</taxon>
        <taxon>Bacillati</taxon>
        <taxon>Actinomycetota</taxon>
        <taxon>Actinomycetes</taxon>
        <taxon>Kitasatosporales</taxon>
        <taxon>Streptomycetaceae</taxon>
        <taxon>Streptomyces</taxon>
    </lineage>
</organism>
<dbReference type="Gene3D" id="3.20.20.30">
    <property type="entry name" value="Luciferase-like domain"/>
    <property type="match status" value="1"/>
</dbReference>
<proteinExistence type="predicted"/>
<evidence type="ECO:0000313" key="4">
    <source>
        <dbReference type="Proteomes" id="UP001551011"/>
    </source>
</evidence>
<comment type="similarity">
    <text evidence="1">To bacterial alkanal monooxygenase alpha and beta chains.</text>
</comment>
<dbReference type="EMBL" id="JBFAEG010000029">
    <property type="protein sequence ID" value="MEU5711800.1"/>
    <property type="molecule type" value="Genomic_DNA"/>
</dbReference>
<dbReference type="GO" id="GO:0016491">
    <property type="term" value="F:oxidoreductase activity"/>
    <property type="evidence" value="ECO:0007669"/>
    <property type="project" value="UniProtKB-KW"/>
</dbReference>
<dbReference type="InterPro" id="IPR036661">
    <property type="entry name" value="Luciferase-like_sf"/>
</dbReference>
<dbReference type="NCBIfam" id="TIGR03558">
    <property type="entry name" value="oxido_grp_1"/>
    <property type="match status" value="1"/>
</dbReference>
<sequence>MVPRLSVLDQSPVGAGFTPADALRASVDLAQAAEEWGFVRYWVAEHHGSPGFAGSAPEVLAAVLLARTGRMRVGTGGVLLPRYSPVKVAEVFGVLASLYPDRVDLGLGRAGGPAHDFPERVRALRVLLGMDGAEPEAGEGAQVPPVPPRMWLLGAGGRSAALAGELGTDYAFAHFLDPRPARESLAAYRTAFAGRVGRPAPGGVLAVRVVTAESEDRAEALAHSVLLWRSRKDLGEDLPLPTPEEAVGHRWTSLEVQRAAVRRASLVWGTPEQVARRLAALAGEHGVDEIMVNTLTCDPRDRLASYRLLAEVSAAGLLPAPADV</sequence>
<evidence type="ECO:0000313" key="3">
    <source>
        <dbReference type="EMBL" id="MEU5711800.1"/>
    </source>
</evidence>
<feature type="domain" description="Luciferase-like" evidence="2">
    <location>
        <begin position="15"/>
        <end position="287"/>
    </location>
</feature>
<dbReference type="PANTHER" id="PTHR30137:SF20">
    <property type="entry name" value="N-ACETYL-S-ALKYLCYSTEINE MONOOXYGENASE"/>
    <property type="match status" value="1"/>
</dbReference>